<gene>
    <name evidence="1" type="ORF">AAV94_01950</name>
</gene>
<dbReference type="InterPro" id="IPR051706">
    <property type="entry name" value="Glycosyltransferase_domain"/>
</dbReference>
<dbReference type="GO" id="GO:0016020">
    <property type="term" value="C:membrane"/>
    <property type="evidence" value="ECO:0007669"/>
    <property type="project" value="GOC"/>
</dbReference>
<accession>A0A0U1Q334</accession>
<dbReference type="PANTHER" id="PTHR32385">
    <property type="entry name" value="MANNOSYL PHOSPHORYLINOSITOL CERAMIDE SYNTHASE"/>
    <property type="match status" value="1"/>
</dbReference>
<dbReference type="STRING" id="1610491.AAV94_01950"/>
<organism evidence="1 2">
    <name type="scientific">Lampropedia cohaerens</name>
    <dbReference type="NCBI Taxonomy" id="1610491"/>
    <lineage>
        <taxon>Bacteria</taxon>
        <taxon>Pseudomonadati</taxon>
        <taxon>Pseudomonadota</taxon>
        <taxon>Betaproteobacteria</taxon>
        <taxon>Burkholderiales</taxon>
        <taxon>Comamonadaceae</taxon>
        <taxon>Lampropedia</taxon>
    </lineage>
</organism>
<evidence type="ECO:0000313" key="1">
    <source>
        <dbReference type="EMBL" id="KKW69161.1"/>
    </source>
</evidence>
<dbReference type="PANTHER" id="PTHR32385:SF22">
    <property type="entry name" value="MANNOSYL PHOSPHORYLINOSITOL CERAMIDE SYNTHASE SUR1"/>
    <property type="match status" value="1"/>
</dbReference>
<dbReference type="GO" id="GO:0000030">
    <property type="term" value="F:mannosyltransferase activity"/>
    <property type="evidence" value="ECO:0007669"/>
    <property type="project" value="TreeGrafter"/>
</dbReference>
<dbReference type="Proteomes" id="UP000050580">
    <property type="component" value="Unassembled WGS sequence"/>
</dbReference>
<proteinExistence type="predicted"/>
<dbReference type="EMBL" id="LBNQ01000009">
    <property type="protein sequence ID" value="KKW69161.1"/>
    <property type="molecule type" value="Genomic_DNA"/>
</dbReference>
<dbReference type="AlphaFoldDB" id="A0A0U1Q334"/>
<dbReference type="InterPro" id="IPR029044">
    <property type="entry name" value="Nucleotide-diphossugar_trans"/>
</dbReference>
<protein>
    <recommendedName>
        <fullName evidence="3">Mannosyltransferase</fullName>
    </recommendedName>
</protein>
<evidence type="ECO:0008006" key="3">
    <source>
        <dbReference type="Google" id="ProtNLM"/>
    </source>
</evidence>
<evidence type="ECO:0000313" key="2">
    <source>
        <dbReference type="Proteomes" id="UP000050580"/>
    </source>
</evidence>
<name>A0A0U1Q334_9BURK</name>
<dbReference type="SUPFAM" id="SSF53448">
    <property type="entry name" value="Nucleotide-diphospho-sugar transferases"/>
    <property type="match status" value="1"/>
</dbReference>
<keyword evidence="2" id="KW-1185">Reference proteome</keyword>
<dbReference type="Pfam" id="PF05704">
    <property type="entry name" value="Caps_synth"/>
    <property type="match status" value="1"/>
</dbReference>
<sequence>MVVQHDRMHWRVRAELQIARGLLAWRRHRAPFLPEFVLPSPRLVQVGNNLSGEGGASSAIPKIIWAYWHDGVLPPLIARCVAGWRRLHPDWHIHVLNARTARDFVPDWPDKLAQATVHQLADWLRLSLLHAHGGIWLDASTVLTQPLDWVLQAHAQFKVQALGLYLDRFTSEPDYPVLEIGLLAAPPHTRFFADVLQEFGCWVIERGAQAYVEHLRQLPNYLKLRQRIDVPQYLTTHLAIQRTLQWTGANYRLAMWRSEDTGYLYHVQAGWSRARLKERLFLMRVGKTVSPLIKLRGPDRRKLDAYLDGHVFLPDSLAGLHLQELA</sequence>
<dbReference type="InterPro" id="IPR008441">
    <property type="entry name" value="AfumC-like_glycosyl_Trfase"/>
</dbReference>
<dbReference type="RefSeq" id="WP_046740596.1">
    <property type="nucleotide sequence ID" value="NZ_LBNQ01000009.1"/>
</dbReference>
<dbReference type="PATRIC" id="fig|1610491.3.peg.405"/>
<dbReference type="OrthoDB" id="9802881at2"/>
<reference evidence="1 2" key="1">
    <citation type="submission" date="2015-05" db="EMBL/GenBank/DDBJ databases">
        <title>Draft genome sequence of Lampropedia sp. CT6, isolated from the microbial mat of a hot water spring, located at Manikaran, India.</title>
        <authorList>
            <person name="Tripathi C."/>
            <person name="Rani P."/>
            <person name="Mahato N.K."/>
            <person name="Lal R."/>
        </authorList>
    </citation>
    <scope>NUCLEOTIDE SEQUENCE [LARGE SCALE GENOMIC DNA]</scope>
    <source>
        <strain evidence="1 2">CT6</strain>
    </source>
</reference>
<dbReference type="GO" id="GO:0051999">
    <property type="term" value="P:mannosyl-inositol phosphorylceramide biosynthetic process"/>
    <property type="evidence" value="ECO:0007669"/>
    <property type="project" value="TreeGrafter"/>
</dbReference>
<comment type="caution">
    <text evidence="1">The sequence shown here is derived from an EMBL/GenBank/DDBJ whole genome shotgun (WGS) entry which is preliminary data.</text>
</comment>
<dbReference type="Gene3D" id="3.90.550.20">
    <property type="match status" value="1"/>
</dbReference>